<feature type="compositionally biased region" description="Basic and acidic residues" evidence="12">
    <location>
        <begin position="1288"/>
        <end position="1323"/>
    </location>
</feature>
<feature type="compositionally biased region" description="Low complexity" evidence="12">
    <location>
        <begin position="135"/>
        <end position="147"/>
    </location>
</feature>
<dbReference type="InParanoid" id="A0A2J7QAR2"/>
<feature type="domain" description="C2H2-type" evidence="13">
    <location>
        <begin position="4530"/>
        <end position="4558"/>
    </location>
</feature>
<feature type="compositionally biased region" description="Low complexity" evidence="12">
    <location>
        <begin position="4645"/>
        <end position="4656"/>
    </location>
</feature>
<keyword evidence="15" id="KW-1185">Reference proteome</keyword>
<feature type="region of interest" description="Disordered" evidence="12">
    <location>
        <begin position="1271"/>
        <end position="1408"/>
    </location>
</feature>
<feature type="region of interest" description="Disordered" evidence="12">
    <location>
        <begin position="4906"/>
        <end position="4932"/>
    </location>
</feature>
<feature type="compositionally biased region" description="Basic and acidic residues" evidence="12">
    <location>
        <begin position="3820"/>
        <end position="3829"/>
    </location>
</feature>
<feature type="compositionally biased region" description="Basic and acidic residues" evidence="12">
    <location>
        <begin position="307"/>
        <end position="323"/>
    </location>
</feature>
<feature type="compositionally biased region" description="Basic and acidic residues" evidence="12">
    <location>
        <begin position="419"/>
        <end position="443"/>
    </location>
</feature>
<feature type="compositionally biased region" description="Polar residues" evidence="12">
    <location>
        <begin position="2931"/>
        <end position="2946"/>
    </location>
</feature>
<evidence type="ECO:0000256" key="5">
    <source>
        <dbReference type="ARBA" id="ARBA00022723"/>
    </source>
</evidence>
<evidence type="ECO:0000256" key="10">
    <source>
        <dbReference type="ARBA" id="ARBA00023242"/>
    </source>
</evidence>
<keyword evidence="8" id="KW-0862">Zinc</keyword>
<feature type="region of interest" description="Disordered" evidence="12">
    <location>
        <begin position="2244"/>
        <end position="2277"/>
    </location>
</feature>
<feature type="region of interest" description="Disordered" evidence="12">
    <location>
        <begin position="1797"/>
        <end position="1817"/>
    </location>
</feature>
<feature type="region of interest" description="Disordered" evidence="12">
    <location>
        <begin position="498"/>
        <end position="601"/>
    </location>
</feature>
<feature type="compositionally biased region" description="Polar residues" evidence="12">
    <location>
        <begin position="185"/>
        <end position="196"/>
    </location>
</feature>
<dbReference type="PANTHER" id="PTHR24392:SF49">
    <property type="entry name" value="PROTEIN HUNCHBACK"/>
    <property type="match status" value="1"/>
</dbReference>
<feature type="region of interest" description="Disordered" evidence="12">
    <location>
        <begin position="854"/>
        <end position="1084"/>
    </location>
</feature>
<dbReference type="PROSITE" id="PS50157">
    <property type="entry name" value="ZINC_FINGER_C2H2_2"/>
    <property type="match status" value="5"/>
</dbReference>
<feature type="compositionally biased region" description="Basic and acidic residues" evidence="12">
    <location>
        <begin position="2247"/>
        <end position="2262"/>
    </location>
</feature>
<feature type="compositionally biased region" description="Polar residues" evidence="12">
    <location>
        <begin position="858"/>
        <end position="885"/>
    </location>
</feature>
<feature type="domain" description="C2H2-type" evidence="13">
    <location>
        <begin position="3544"/>
        <end position="3567"/>
    </location>
</feature>
<feature type="compositionally biased region" description="Low complexity" evidence="12">
    <location>
        <begin position="3743"/>
        <end position="3753"/>
    </location>
</feature>
<feature type="compositionally biased region" description="Basic and acidic residues" evidence="12">
    <location>
        <begin position="250"/>
        <end position="260"/>
    </location>
</feature>
<reference evidence="14 15" key="1">
    <citation type="submission" date="2017-12" db="EMBL/GenBank/DDBJ databases">
        <title>Hemimetabolous genomes reveal molecular basis of termite eusociality.</title>
        <authorList>
            <person name="Harrison M.C."/>
            <person name="Jongepier E."/>
            <person name="Robertson H.M."/>
            <person name="Arning N."/>
            <person name="Bitard-Feildel T."/>
            <person name="Chao H."/>
            <person name="Childers C.P."/>
            <person name="Dinh H."/>
            <person name="Doddapaneni H."/>
            <person name="Dugan S."/>
            <person name="Gowin J."/>
            <person name="Greiner C."/>
            <person name="Han Y."/>
            <person name="Hu H."/>
            <person name="Hughes D.S.T."/>
            <person name="Huylmans A.-K."/>
            <person name="Kemena C."/>
            <person name="Kremer L.P.M."/>
            <person name="Lee S.L."/>
            <person name="Lopez-Ezquerra A."/>
            <person name="Mallet L."/>
            <person name="Monroy-Kuhn J.M."/>
            <person name="Moser A."/>
            <person name="Murali S.C."/>
            <person name="Muzny D.M."/>
            <person name="Otani S."/>
            <person name="Piulachs M.-D."/>
            <person name="Poelchau M."/>
            <person name="Qu J."/>
            <person name="Schaub F."/>
            <person name="Wada-Katsumata A."/>
            <person name="Worley K.C."/>
            <person name="Xie Q."/>
            <person name="Ylla G."/>
            <person name="Poulsen M."/>
            <person name="Gibbs R.A."/>
            <person name="Schal C."/>
            <person name="Richards S."/>
            <person name="Belles X."/>
            <person name="Korb J."/>
            <person name="Bornberg-Bauer E."/>
        </authorList>
    </citation>
    <scope>NUCLEOTIDE SEQUENCE [LARGE SCALE GENOMIC DNA]</scope>
    <source>
        <tissue evidence="14">Whole body</tissue>
    </source>
</reference>
<feature type="region of interest" description="Disordered" evidence="12">
    <location>
        <begin position="1485"/>
        <end position="1637"/>
    </location>
</feature>
<feature type="region of interest" description="Disordered" evidence="12">
    <location>
        <begin position="1"/>
        <end position="21"/>
    </location>
</feature>
<dbReference type="OrthoDB" id="4737882at2759"/>
<feature type="compositionally biased region" description="Basic and acidic residues" evidence="12">
    <location>
        <begin position="548"/>
        <end position="563"/>
    </location>
</feature>
<feature type="region of interest" description="Disordered" evidence="12">
    <location>
        <begin position="2511"/>
        <end position="2532"/>
    </location>
</feature>
<feature type="compositionally biased region" description="Polar residues" evidence="12">
    <location>
        <begin position="990"/>
        <end position="999"/>
    </location>
</feature>
<feature type="compositionally biased region" description="Basic and acidic residues" evidence="12">
    <location>
        <begin position="1485"/>
        <end position="1515"/>
    </location>
</feature>
<comment type="subcellular location">
    <subcellularLocation>
        <location evidence="2">Nucleus</location>
    </subcellularLocation>
</comment>
<feature type="domain" description="C2H2-type" evidence="13">
    <location>
        <begin position="4704"/>
        <end position="4727"/>
    </location>
</feature>
<feature type="compositionally biased region" description="Polar residues" evidence="12">
    <location>
        <begin position="160"/>
        <end position="176"/>
    </location>
</feature>
<comment type="caution">
    <text evidence="14">The sequence shown here is derived from an EMBL/GenBank/DDBJ whole genome shotgun (WGS) entry which is preliminary data.</text>
</comment>
<feature type="domain" description="C2H2-type" evidence="13">
    <location>
        <begin position="3998"/>
        <end position="4025"/>
    </location>
</feature>
<feature type="compositionally biased region" description="Low complexity" evidence="12">
    <location>
        <begin position="1028"/>
        <end position="1039"/>
    </location>
</feature>
<dbReference type="GO" id="GO:0005634">
    <property type="term" value="C:nucleus"/>
    <property type="evidence" value="ECO:0007669"/>
    <property type="project" value="UniProtKB-SubCell"/>
</dbReference>
<feature type="region of interest" description="Disordered" evidence="12">
    <location>
        <begin position="3893"/>
        <end position="3923"/>
    </location>
</feature>
<dbReference type="Proteomes" id="UP000235965">
    <property type="component" value="Unassembled WGS sequence"/>
</dbReference>
<keyword evidence="4" id="KW-0302">Gap protein</keyword>
<feature type="compositionally biased region" description="Basic and acidic residues" evidence="12">
    <location>
        <begin position="1377"/>
        <end position="1399"/>
    </location>
</feature>
<feature type="region of interest" description="Disordered" evidence="12">
    <location>
        <begin position="2556"/>
        <end position="2602"/>
    </location>
</feature>
<feature type="compositionally biased region" description="Polar residues" evidence="12">
    <location>
        <begin position="896"/>
        <end position="928"/>
    </location>
</feature>
<dbReference type="GO" id="GO:0008270">
    <property type="term" value="F:zinc ion binding"/>
    <property type="evidence" value="ECO:0007669"/>
    <property type="project" value="UniProtKB-KW"/>
</dbReference>
<feature type="compositionally biased region" description="Basic and acidic residues" evidence="12">
    <location>
        <begin position="1594"/>
        <end position="1612"/>
    </location>
</feature>
<feature type="compositionally biased region" description="Basic residues" evidence="12">
    <location>
        <begin position="1689"/>
        <end position="1718"/>
    </location>
</feature>
<evidence type="ECO:0000256" key="4">
    <source>
        <dbReference type="ARBA" id="ARBA00022492"/>
    </source>
</evidence>
<dbReference type="Gene3D" id="3.30.160.60">
    <property type="entry name" value="Classic Zinc Finger"/>
    <property type="match status" value="6"/>
</dbReference>
<feature type="compositionally biased region" description="Polar residues" evidence="12">
    <location>
        <begin position="954"/>
        <end position="974"/>
    </location>
</feature>
<feature type="region of interest" description="Disordered" evidence="12">
    <location>
        <begin position="1689"/>
        <end position="1730"/>
    </location>
</feature>
<feature type="compositionally biased region" description="Acidic residues" evidence="12">
    <location>
        <begin position="1276"/>
        <end position="1287"/>
    </location>
</feature>
<feature type="compositionally biased region" description="Basic and acidic residues" evidence="12">
    <location>
        <begin position="1803"/>
        <end position="1812"/>
    </location>
</feature>
<feature type="region of interest" description="Disordered" evidence="12">
    <location>
        <begin position="1107"/>
        <end position="1227"/>
    </location>
</feature>
<feature type="compositionally biased region" description="Basic and acidic residues" evidence="12">
    <location>
        <begin position="1355"/>
        <end position="1368"/>
    </location>
</feature>
<dbReference type="EMBL" id="NEVH01016329">
    <property type="protein sequence ID" value="PNF25665.1"/>
    <property type="molecule type" value="Genomic_DNA"/>
</dbReference>
<feature type="compositionally biased region" description="Low complexity" evidence="12">
    <location>
        <begin position="3903"/>
        <end position="3923"/>
    </location>
</feature>
<evidence type="ECO:0000256" key="8">
    <source>
        <dbReference type="ARBA" id="ARBA00022833"/>
    </source>
</evidence>
<evidence type="ECO:0000256" key="2">
    <source>
        <dbReference type="ARBA" id="ARBA00004123"/>
    </source>
</evidence>
<dbReference type="GO" id="GO:0003677">
    <property type="term" value="F:DNA binding"/>
    <property type="evidence" value="ECO:0007669"/>
    <property type="project" value="UniProtKB-KW"/>
</dbReference>
<feature type="compositionally biased region" description="Basic and acidic residues" evidence="12">
    <location>
        <begin position="616"/>
        <end position="629"/>
    </location>
</feature>
<feature type="compositionally biased region" description="Basic and acidic residues" evidence="12">
    <location>
        <begin position="2556"/>
        <end position="2566"/>
    </location>
</feature>
<keyword evidence="5" id="KW-0479">Metal-binding</keyword>
<feature type="region of interest" description="Disordered" evidence="12">
    <location>
        <begin position="615"/>
        <end position="634"/>
    </location>
</feature>
<dbReference type="InterPro" id="IPR013087">
    <property type="entry name" value="Znf_C2H2_type"/>
</dbReference>
<keyword evidence="4" id="KW-0217">Developmental protein</keyword>
<feature type="compositionally biased region" description="Polar residues" evidence="12">
    <location>
        <begin position="520"/>
        <end position="530"/>
    </location>
</feature>
<feature type="region of interest" description="Disordered" evidence="12">
    <location>
        <begin position="95"/>
        <end position="443"/>
    </location>
</feature>
<dbReference type="Pfam" id="PF21538">
    <property type="entry name" value="Med15_M"/>
    <property type="match status" value="1"/>
</dbReference>
<dbReference type="SMART" id="SM00355">
    <property type="entry name" value="ZnF_C2H2"/>
    <property type="match status" value="29"/>
</dbReference>
<feature type="compositionally biased region" description="Basic and acidic residues" evidence="12">
    <location>
        <begin position="197"/>
        <end position="218"/>
    </location>
</feature>
<dbReference type="InterPro" id="IPR048385">
    <property type="entry name" value="Med15_central"/>
</dbReference>
<evidence type="ECO:0000256" key="9">
    <source>
        <dbReference type="ARBA" id="ARBA00023125"/>
    </source>
</evidence>
<feature type="compositionally biased region" description="Low complexity" evidence="12">
    <location>
        <begin position="4796"/>
        <end position="4813"/>
    </location>
</feature>
<feature type="compositionally biased region" description="Polar residues" evidence="12">
    <location>
        <begin position="3777"/>
        <end position="3789"/>
    </location>
</feature>
<feature type="compositionally biased region" description="Polar residues" evidence="12">
    <location>
        <begin position="115"/>
        <end position="134"/>
    </location>
</feature>
<keyword evidence="9" id="KW-0238">DNA-binding</keyword>
<feature type="compositionally biased region" description="Basic and acidic residues" evidence="12">
    <location>
        <begin position="1529"/>
        <end position="1543"/>
    </location>
</feature>
<feature type="region of interest" description="Disordered" evidence="12">
    <location>
        <begin position="3042"/>
        <end position="3068"/>
    </location>
</feature>
<feature type="compositionally biased region" description="Polar residues" evidence="12">
    <location>
        <begin position="1341"/>
        <end position="1350"/>
    </location>
</feature>
<sequence>MATNKKEIEKEGVHNQKDLQQENYEQKFQEMQKYIPFLEMMIQRLERSSDKSREAQLLKMKSLRCILSNTKKKLNIATLKRCEDVLQKLHEKVEKGTSAQAKHASVKPAEEKRTTGNAQEKANPASSGDGNEQQVVTSSTDDSSVTDIMKTLKMAAARTSGKSVSSATSCPDSNSGPDDIEDVHTTTGSCVPNMPSSEKKNKALDVLEQSRERLKKLMEQQTSLSTESAKKPDGRLSSPSMEWQYQTDPPWEKQDYEKGTPKPAYPHNRVMRDPEESNSRRAKPVKDISASEEPQSGDELWGYGDGSRSELDGSHTGWRDYKPPVRSLWPSDGEQHGSTVPNKPSINQTCLSRVPTSLPSPSGSLSQQAFATNGGMQSCSSPNKKSLPKLPTLYNVLKHPPAAGSKPLSDADIEELLEDTNRSESEPEKKEESPHMSLRAKLEQEIQQVHRVGVSKGGALRSLVQKDDKLKSPVRNILDMIKPNSEVKKDKSLINRLQASSKSDSVMGSALKANDEKASDISQNRCNTGSHVAEKGDNRNDFGIFKDALTKSIKDRRPTDPRRRASFSPHGEESSQNSPWEDVHPPAGDKNDPRVRLSTDVESNYGNLSYINRDLPLNDKLEGPTKKEGTGILSSLSKEELQKIVEDNLRNLPSPPPNTKEILETVHMNSPTAVKPVWQQPADFLSPMSSPKEYNQSGFMSPLHSSHYGSQVESHIGIGRNSTSYSSFGIPRPEDRRPLLPTPNMPHDPRVLPRNVSHDPRYSRDNQVPLSNIHDPRVNVSSYSHHDNYRSGILPHPPHDQYMRPVSSAYHQNPHTKFHSNQTPHLQTATRWVGTSYGALSHNSPRVADESFMRPGDSYTQHGPNSSRFHCSPHSSQNEFSQFPGQINPMHDHFSGNRQQHPSWQSPSSTQGCFRSGSSANYPSSARSVGQAAQHHGNISHGVSKVPVGDPRLSNPQFSGHCSPVSPQGTTSVASVRGSGISGTVCRAQTMESRSGNTLSERDPRRKSIEEPEKGDCNSRSNRESKKISSSSGSSNYGSVLEQRTEKCGSNERRRDSDARKFELNSFNRRRSSPEPNKPKETELVSPLNSLYDIAAVPKTGKGYGFQKFRIPKIKRPPSPPKAKSPSPQKAKSPPPTLESSSFIGDTKEKAEVTNSTDKMPVTRTETIQSSLRSDSSDDVPSTDAVGGDKGNDNCIVSTNHENAPAEKSCDMEAEKTNSESRSKEEVTQEWIEALIRKSFECGEGKKFIEQARLLEKLGESLKGKKLRKIKRILESDSDSGSDENDFESSKKNEKNVDLNQEDQKTGEEGAVVKKVEMSVERNKKPKYRRLILSDDDQSTDSETLASKSKTGAAEVDKPLSIRKSKGEVEEEEEDDSNKIDDGKSREEKQSTSSDEVKPTRRYSKRRSALELLQEDIREMFICEGVVTATGHRMCRLLKESPPGMTVEEISKSTVKITEDEVYTTPEESDGSSVICKRRSKKVAREEEFDRKGREQKVDKKQKGKIKMKDEEREYGVGTGCGDASNELDESRTNSRAKNKDGSLIDDTGDRSGSPVTKPCKRYEKSRWKGYVIEESEDSAEEATVSNADKKKKSLGEKEDVDSYDKPREQCYSHRGRPRSKLYPTDESNSERGRRARLPRVILEKADISKLNLTSSKPRTRYFEDSSSDESLVEDTTTTPVNNVRSKFKAARKSRAKVRHAYQRRGRGRPTKRGRKKQTKVDRNDEFSTDVESIVSDHSSIASTVSHQTNSENTFSPIGFTFRRKCNNKRSKFLGKKIDDIINRLTKDEGFRRVDVTENNTNSEEKLSESGRGETSMQETIAEAVNVEVKEKENVVKIDDASISKAATTDIGVPVAKSDVETESTRAPSVGKKRNSRVMLNLVRKFGIQKRMKKKKKWQLGIINYTKKKSGIKLKSEVGASDVTASVACEKEVNTLNKAVNCTEVTDESSSTDKVGSDVSINEGKEEEDKVVSTKQIVTASNDKLDQNIELKQISETEDNRMLQMNDILEMSNICAGKSDERLACLDLENDLDSKDKSPTVLDQSYVLDGSAKYACKLCLVQCKNIVPHYKNYHPESEVLISRLPVDEASRAISEALESDYKEDIGSTECGKKKKKQAGKFICRICDHTAAFALNFYEHLSSHTGEYRFRCGKCSYEASTRHSVKGHFYYHHPELKGVESVQATVLTPGPPNEAKFVFGYLCSSCNFVQLLKQNTEKHISLRHPSESNAKSICINMSKITPNDTVESESKHVCTDEGAKESSDNEPDNMSFDAESRNGEEVCNVVSPVITEMTPEEELLGSTVTGINVTDQKPGANSDMTSKPCEAVYGVNMENEQKSEIEPSESLCETRAENPVNDSCMLSGKPEVTAVCEEPHNSQQLSAFDSDMDARDDNAQSSIEAVEDMQLKQKTDETRKNDIGNSTTTISETEEVAKEVDLKAFVCSDDLEEENSVIQKERLKKMQEIAQNLKDTHPEFLQSNRRSILDQLSDKLKTGLKSKTVDTTLGERNERVDSLINSKESESKEGKSEAEKLTDVSTLIDEKRAIEAAQAVQNLLRAEKETTDDKQSTGIGQKMIESPNGSRSGRHNKPGTGDTIARRITRSFSKNEDDVDIETVDESSSDISFVFEGEDNDDIVESETQSPDTLLNETLSVLKDVSPRKSASRMFDIIERLASKVVPKTEPSDMGDRMIEMDIPEASSSTIAKELHVGPSSTDGEMKSRETDGLETIANKKSSSVIGKPPPLISLGAKEKHVLRGDSAVGDEGSFSSIRVGPLEARRFSDRLLYSCCIRGCIFASTDRMSFASHIENTHKVSRWDGSCQACNNHAKRDQHVKLSHALHHLIKFHLVASPHDLSTPSAMNSNEQDISELSSQETSFGEGEVSAENVSESDIEILTEQISVEVEDMSPEKTSVGVEGMPVENVSVEREVSKKNTSLIGGENSNSTEGGTEAPEPRKFIRLRRLSGDLLSIPKPMEDPVTADVQEQAFHEDDMEINQLIREVPVEEVNDNEEDSGPFLKIESVVSLNPDAMGTEDVNEILRAVEDPQNASKSLEKLDPGDDSDVTSSPAGIYSIPSSSNAVSSTGVMSASVIENSIPFMTTAPGPSTGALRTSSPDVQLLTSSSPLPISVLRGKTPGPHGTMHMFPLTPLSKSSTITILPSLQQLSPMKLNNVQLSPVKLASFKSPDIASKPSVATNIPHSLMGLAQITRPTSSKVTVAKEKLSGGMIRGGIWCNQVLPNILPKGTFVRLEIKDNQVTAKSPVVLTSKSQAPVMVNMKTAPSLTMTTNTTSSVGKTPISSVSVKKRLEVKVTVPSIVQKGTPGLAPPPVPFTAASNTVLSTVVSKSKLPHKSAVAPSYAKASKVPSVYQEMIKPVKLRHLYKCMARLCSYTTDNVENYTKHYNEHENQLGQRSASEKKKGRPPAAKMSDWQQCAYCCAIQTSLAGVLEHMQTEHGHCLYQCAYCFYRAVTKSYIVLHQNTSHTSEHVAVLMCREIKDLPSPVNAVKPRSSVVVPYICEQGSCGAVFYIPESFLHHLEKEHSQLAIYSCHMCGSKSFKPDRLLAHYKLHSCCSYQCMYCLHGTDTKEEMHHHLCNFHSNQMAKVIIRATSTSELAELNGKQSEEDLLNVLDVLDLDEGLSDDGLLVLPPPEKEPAFEDPSLRANVTCSELQESRCSNRSNGSLNINTGMNPEERALDAETTNKESVISSEPHSLSVKMLGTELKGKESSKQDHANIVEVSDYVAGSNNKSLNSNSSACGNDQKTDDDIVIIDDGDHCDISHTQPLPQQNSHVGSEVGCLKPSGTHSSQQDSDVECLEESCNSQKEEQNETRDSDVIFLDNSVETVGQGTESVSKVLATKENTDLILQEPLVTVKHRDPKTSAAIAAAVDPLSIELPQDTEFPQNGSEAQSVTSSQQSTSTLSLPATSNGLDSEIADCMMSSTESSQNELSAAAVEDLDDTGLSGSMLYQCGYVTCTFSAEVSSLLKDHLLVCDLARASSSLTCVHCKKQFKYVNSLLEHLRTHGTRRFSCALCSFRAPVPQHVAKHLKQRHRVGSTRVVPLNPLRTDPETAMFVVFPKDKSKGGHGGKSSGKNTQDVRSKLVFLPEDVELLPLQAIYTRPVRCATCSYTTKVRSNMVRHLHLHLTSSIIPEVVPPENAPVNPVPCLEKKEMMFDKMTNLAASSHIPSSAKASDTPSGSLTLTEELEAKLPKFVPEHQRYVCGAPGCSYLTCDETMLRYHLRALHFDETAYRCPHCPTSALHENVGQVVSIERMGAHLKMHDSRLYKCAHCMYHHFQRYVVERHLADKHPEKRPFVQVVREPDVESGNAKTEASASTSLEGAGNSSSAGALKNPWHCGLCKFQCSTRSEVLDHTSGVHGLKSQFKCGLCSYRSSSKASFDSHFASRHPAAENVELIHVYRKVDTSQTSQSSGAKNGSPLEIGLFDTTPLWRRDMQRVRHIRGILLEEEGDVPKPDIIHRTSIDIGEMEEKEGKFGPYGKPVGNLYCCTLCNKYRTKFKADFRDHLYRELSYHKWVCTHCSQVSCNRSSLQKHSARMHEKDRKPEAIAPLTPNKDIEEWVEKVINVQLAFMKIEQQATSEGTSSSNKILDASLANLAQPGPSGLSGSANKTEHSIPGLKASSAEREDLIGTGSTSSDSDTCTSKRKVPGVRDVTDNMKVSSKNVSSTIPLEGSVYTEKASQDTDKLLKYPCKHCNMKFYLIRGLKVHIRHNHLKMSIRTCGHCGYVANSEESVLNHSKVDHPDLPPKSLPHTKGSCVKLDDEFWEREYGLGQGSEYKCLNTPVSTPSSSTSSSPGTGPLKKRQRTSSSPAESEESLPLFPSLANQNLNKCLYCEYFCRSASDLKYHMMRHWVQKPYKCGYCDFEGVREYEIKKHSAKIHPLKKLRVIEKPMPSQPDIRPLQRNKRSKPDRFGTTSNTPVREIGHEKVMKSGDSEVVDTVSTEDKVEDEQQNTTAFPNIFCCFYCPQRGTSVVSIHQHWQEKHKNKLMGSNGVMRLGLPFKYKEVNMKQFLKGQNGSAGRRPAFQCSYCKFRGTLAGLEAHQKSEHPDKPFRVSQASFTSYECAECHFTAFTVNTLKKHFEMEHVGKALQYLVRPSKANYISDMKSKDSLVVSKHAASSGLPAPAAVATAKYMCLWCEETCDSEDTIQVHHAMCHSHLQLKYSVEKSSTPTVTAGNINKNYSCPSCKFVCDSSQSMSKHIQNHVKPYTPDHCPRTSEFPNKVSSDALLEHPEEECKVIHVSNAEEELEKLRSDMGIRIGGEGGVQCDSEACVVPPPPKRLCVARKSTTLSPRIGKFHAVARKSTNPLLSQTAKKVILDSCYDTEQGEVTTAPSSRSESPAVCPEFSYYGCRPAPVDKNRITASVKLRNNLGVNMNMSLATMERFTNMYPVVKVKDLKYEKWALTH</sequence>
<evidence type="ECO:0000313" key="15">
    <source>
        <dbReference type="Proteomes" id="UP000235965"/>
    </source>
</evidence>
<feature type="compositionally biased region" description="Basic and acidic residues" evidence="12">
    <location>
        <begin position="1000"/>
        <end position="1027"/>
    </location>
</feature>
<keyword evidence="6" id="KW-0677">Repeat</keyword>
<feature type="region of interest" description="Disordered" evidence="12">
    <location>
        <begin position="4639"/>
        <end position="4661"/>
    </location>
</feature>
<keyword evidence="10" id="KW-0539">Nucleus</keyword>
<feature type="compositionally biased region" description="Polar residues" evidence="12">
    <location>
        <begin position="4324"/>
        <end position="4344"/>
    </location>
</feature>
<comment type="function">
    <text evidence="1">Gap class segmentation protein that controls development of head structures.</text>
</comment>
<gene>
    <name evidence="14" type="ORF">B7P43_G00631</name>
</gene>
<name>A0A2J7QAR2_9NEOP</name>
<dbReference type="PROSITE" id="PS00028">
    <property type="entry name" value="ZINC_FINGER_C2H2_1"/>
    <property type="match status" value="5"/>
</dbReference>
<feature type="region of interest" description="Disordered" evidence="12">
    <location>
        <begin position="2928"/>
        <end position="2950"/>
    </location>
</feature>
<keyword evidence="7 11" id="KW-0863">Zinc-finger</keyword>
<dbReference type="STRING" id="105785.A0A2J7QAR2"/>
<feature type="compositionally biased region" description="Polar residues" evidence="12">
    <location>
        <begin position="237"/>
        <end position="247"/>
    </location>
</feature>
<feature type="region of interest" description="Disordered" evidence="12">
    <location>
        <begin position="4317"/>
        <end position="4344"/>
    </location>
</feature>
<protein>
    <recommendedName>
        <fullName evidence="3">Protein hunchback</fullName>
    </recommendedName>
</protein>
<evidence type="ECO:0000259" key="13">
    <source>
        <dbReference type="PROSITE" id="PS50157"/>
    </source>
</evidence>
<accession>A0A2J7QAR2</accession>
<feature type="compositionally biased region" description="Polar residues" evidence="12">
    <location>
        <begin position="1153"/>
        <end position="1174"/>
    </location>
</feature>
<evidence type="ECO:0000256" key="12">
    <source>
        <dbReference type="SAM" id="MobiDB-lite"/>
    </source>
</evidence>
<evidence type="ECO:0000256" key="11">
    <source>
        <dbReference type="PROSITE-ProRule" id="PRU00042"/>
    </source>
</evidence>
<evidence type="ECO:0000256" key="3">
    <source>
        <dbReference type="ARBA" id="ARBA00013638"/>
    </source>
</evidence>
<feature type="compositionally biased region" description="Basic and acidic residues" evidence="12">
    <location>
        <begin position="581"/>
        <end position="599"/>
    </location>
</feature>
<feature type="compositionally biased region" description="Basic and acidic residues" evidence="12">
    <location>
        <begin position="1204"/>
        <end position="1227"/>
    </location>
</feature>
<feature type="compositionally biased region" description="Basic and acidic residues" evidence="12">
    <location>
        <begin position="270"/>
        <end position="279"/>
    </location>
</feature>
<feature type="domain" description="C2H2-type" evidence="13">
    <location>
        <begin position="2121"/>
        <end position="2148"/>
    </location>
</feature>
<organism evidence="14 15">
    <name type="scientific">Cryptotermes secundus</name>
    <dbReference type="NCBI Taxonomy" id="105785"/>
    <lineage>
        <taxon>Eukaryota</taxon>
        <taxon>Metazoa</taxon>
        <taxon>Ecdysozoa</taxon>
        <taxon>Arthropoda</taxon>
        <taxon>Hexapoda</taxon>
        <taxon>Insecta</taxon>
        <taxon>Pterygota</taxon>
        <taxon>Neoptera</taxon>
        <taxon>Polyneoptera</taxon>
        <taxon>Dictyoptera</taxon>
        <taxon>Blattodea</taxon>
        <taxon>Blattoidea</taxon>
        <taxon>Termitoidae</taxon>
        <taxon>Kalotermitidae</taxon>
        <taxon>Cryptotermitinae</taxon>
        <taxon>Cryptotermes</taxon>
    </lineage>
</organism>
<feature type="compositionally biased region" description="Polar residues" evidence="12">
    <location>
        <begin position="369"/>
        <end position="384"/>
    </location>
</feature>
<feature type="region of interest" description="Disordered" evidence="12">
    <location>
        <begin position="3742"/>
        <end position="3829"/>
    </location>
</feature>
<proteinExistence type="predicted"/>
<evidence type="ECO:0000256" key="7">
    <source>
        <dbReference type="ARBA" id="ARBA00022771"/>
    </source>
</evidence>
<feature type="compositionally biased region" description="Basic and acidic residues" evidence="12">
    <location>
        <begin position="1043"/>
        <end position="1063"/>
    </location>
</feature>
<evidence type="ECO:0000256" key="1">
    <source>
        <dbReference type="ARBA" id="ARBA00003983"/>
    </source>
</evidence>
<evidence type="ECO:0000256" key="6">
    <source>
        <dbReference type="ARBA" id="ARBA00022737"/>
    </source>
</evidence>
<feature type="compositionally biased region" description="Polar residues" evidence="12">
    <location>
        <begin position="336"/>
        <end position="355"/>
    </location>
</feature>
<evidence type="ECO:0000313" key="14">
    <source>
        <dbReference type="EMBL" id="PNF25665.1"/>
    </source>
</evidence>
<feature type="compositionally biased region" description="Low complexity" evidence="12">
    <location>
        <begin position="357"/>
        <end position="368"/>
    </location>
</feature>
<dbReference type="PANTHER" id="PTHR24392">
    <property type="entry name" value="ZINC FINGER PROTEIN"/>
    <property type="match status" value="1"/>
</dbReference>
<feature type="compositionally biased region" description="Low complexity" evidence="12">
    <location>
        <begin position="4821"/>
        <end position="4832"/>
    </location>
</feature>
<feature type="region of interest" description="Disordered" evidence="12">
    <location>
        <begin position="4794"/>
        <end position="4832"/>
    </location>
</feature>